<evidence type="ECO:0000313" key="2">
    <source>
        <dbReference type="EMBL" id="EAZ88051.1"/>
    </source>
</evidence>
<dbReference type="OrthoDB" id="582067at2"/>
<dbReference type="GO" id="GO:0006276">
    <property type="term" value="P:plasmid maintenance"/>
    <property type="evidence" value="ECO:0007669"/>
    <property type="project" value="InterPro"/>
</dbReference>
<dbReference type="GO" id="GO:0006260">
    <property type="term" value="P:DNA replication"/>
    <property type="evidence" value="ECO:0007669"/>
    <property type="project" value="InterPro"/>
</dbReference>
<accession>A3IZP5</accession>
<dbReference type="EMBL" id="AAXW01000112">
    <property type="protein sequence ID" value="EAZ88051.1"/>
    <property type="molecule type" value="Genomic_DNA"/>
</dbReference>
<evidence type="ECO:0000313" key="3">
    <source>
        <dbReference type="Proteomes" id="UP000003781"/>
    </source>
</evidence>
<dbReference type="InterPro" id="IPR008813">
    <property type="entry name" value="Plasmid_replication_RepL"/>
</dbReference>
<dbReference type="Proteomes" id="UP000003781">
    <property type="component" value="Unassembled WGS sequence"/>
</dbReference>
<gene>
    <name evidence="2" type="ORF">CY0110_01000</name>
</gene>
<protein>
    <submittedName>
        <fullName evidence="2">Replication protein</fullName>
    </submittedName>
</protein>
<reference evidence="2 3" key="1">
    <citation type="submission" date="2007-03" db="EMBL/GenBank/DDBJ databases">
        <authorList>
            <person name="Stal L."/>
            <person name="Ferriera S."/>
            <person name="Johnson J."/>
            <person name="Kravitz S."/>
            <person name="Beeson K."/>
            <person name="Sutton G."/>
            <person name="Rogers Y.-H."/>
            <person name="Friedman R."/>
            <person name="Frazier M."/>
            <person name="Venter J.C."/>
        </authorList>
    </citation>
    <scope>NUCLEOTIDE SEQUENCE [LARGE SCALE GENOMIC DNA]</scope>
    <source>
        <strain evidence="2 3">CCY0110</strain>
    </source>
</reference>
<dbReference type="AlphaFoldDB" id="A3IZP5"/>
<feature type="domain" description="Plasmid replication protein RepL" evidence="1">
    <location>
        <begin position="13"/>
        <end position="140"/>
    </location>
</feature>
<dbReference type="eggNOG" id="ENOG502ZZ23">
    <property type="taxonomic scope" value="Bacteria"/>
</dbReference>
<keyword evidence="3" id="KW-1185">Reference proteome</keyword>
<name>A3IZP5_9CHRO</name>
<comment type="caution">
    <text evidence="2">The sequence shown here is derived from an EMBL/GenBank/DDBJ whole genome shotgun (WGS) entry which is preliminary data.</text>
</comment>
<evidence type="ECO:0000259" key="1">
    <source>
        <dbReference type="Pfam" id="PF05732"/>
    </source>
</evidence>
<organism evidence="2 3">
    <name type="scientific">Crocosphaera chwakensis CCY0110</name>
    <dbReference type="NCBI Taxonomy" id="391612"/>
    <lineage>
        <taxon>Bacteria</taxon>
        <taxon>Bacillati</taxon>
        <taxon>Cyanobacteriota</taxon>
        <taxon>Cyanophyceae</taxon>
        <taxon>Oscillatoriophycideae</taxon>
        <taxon>Chroococcales</taxon>
        <taxon>Aphanothecaceae</taxon>
        <taxon>Crocosphaera</taxon>
        <taxon>Crocosphaera chwakensis</taxon>
    </lineage>
</organism>
<dbReference type="Pfam" id="PF05732">
    <property type="entry name" value="RepL"/>
    <property type="match status" value="1"/>
</dbReference>
<proteinExistence type="predicted"/>
<sequence>MDMTVATTEERLQRFIQLVDERLSEEEKNRDKKKNKNFVQMYPKGFDRVIAILGEYPLAAKIYMFLAKHIEPGTGAVVASQQLLADELDISVRSIQRGTKWLDQNNIVLRIKLGAGTVYAYCLDPDEVWKSWNTSKKYAAFTTKTLARKEDNGDVKRRLMVMLKGKETEPET</sequence>